<dbReference type="RefSeq" id="WP_121682732.1">
    <property type="nucleotide sequence ID" value="NZ_RCVZ01000027.1"/>
</dbReference>
<proteinExistence type="predicted"/>
<comment type="caution">
    <text evidence="2">The sequence shown here is derived from an EMBL/GenBank/DDBJ whole genome shotgun (WGS) entry which is preliminary data.</text>
</comment>
<dbReference type="PANTHER" id="PTHR43358:SF5">
    <property type="entry name" value="EXPORTED PROTEIN"/>
    <property type="match status" value="1"/>
</dbReference>
<dbReference type="OrthoDB" id="9776685at2"/>
<reference evidence="2 3" key="1">
    <citation type="submission" date="2018-10" db="EMBL/GenBank/DDBJ databases">
        <title>Falsibacillus sp. genome draft.</title>
        <authorList>
            <person name="Shi S."/>
        </authorList>
    </citation>
    <scope>NUCLEOTIDE SEQUENCE [LARGE SCALE GENOMIC DNA]</scope>
    <source>
        <strain evidence="2 3">GY 10110</strain>
    </source>
</reference>
<dbReference type="GO" id="GO:0016787">
    <property type="term" value="F:hydrolase activity"/>
    <property type="evidence" value="ECO:0007669"/>
    <property type="project" value="UniProtKB-KW"/>
</dbReference>
<keyword evidence="2" id="KW-0378">Hydrolase</keyword>
<dbReference type="InterPro" id="IPR022742">
    <property type="entry name" value="Hydrolase_4"/>
</dbReference>
<feature type="domain" description="Serine aminopeptidase S33" evidence="1">
    <location>
        <begin position="81"/>
        <end position="211"/>
    </location>
</feature>
<dbReference type="SUPFAM" id="SSF53474">
    <property type="entry name" value="alpha/beta-Hydrolases"/>
    <property type="match status" value="1"/>
</dbReference>
<dbReference type="EMBL" id="RCVZ01000027">
    <property type="protein sequence ID" value="RLQ90650.1"/>
    <property type="molecule type" value="Genomic_DNA"/>
</dbReference>
<dbReference type="AlphaFoldDB" id="A0A3L7JJK3"/>
<protein>
    <submittedName>
        <fullName evidence="2">Alpha/beta hydrolase</fullName>
    </submittedName>
</protein>
<dbReference type="Gene3D" id="3.40.50.1820">
    <property type="entry name" value="alpha/beta hydrolase"/>
    <property type="match status" value="1"/>
</dbReference>
<keyword evidence="3" id="KW-1185">Reference proteome</keyword>
<sequence>MKKAIKAVGGAALVAVGLGLYISNRLMYYRKKEEPFIYNRELEAKRIIPEEYESLPKEEVWIPSSFGYMLKAVFIKPHSDSRRFMIFSHGVSESKTNSIKYMNLFIKKGFNAVLYDHRRHGESGGKTSSYGHYEKNDLKAVVDELLKREGEGIIFGIHGESMGAVTALMYAGTMEDRADFYIADCPFSDFRLQISHQLQQILKIPANWLLPLADFSLRLRDGYSFKDVAPIQAVEHISKPVLFIHSQLDTFILPAMTEELYRHKKGPKKLFLAEYGGHAQSLNENPAEYEQAVDDFLDECVFKKEES</sequence>
<dbReference type="InterPro" id="IPR029058">
    <property type="entry name" value="AB_hydrolase_fold"/>
</dbReference>
<dbReference type="InterPro" id="IPR052920">
    <property type="entry name" value="DNA-binding_regulatory"/>
</dbReference>
<accession>A0A3L7JJK3</accession>
<evidence type="ECO:0000313" key="3">
    <source>
        <dbReference type="Proteomes" id="UP000276770"/>
    </source>
</evidence>
<name>A0A3L7JJK3_9BACI</name>
<organism evidence="2 3">
    <name type="scientific">Falsibacillus albus</name>
    <dbReference type="NCBI Taxonomy" id="2478915"/>
    <lineage>
        <taxon>Bacteria</taxon>
        <taxon>Bacillati</taxon>
        <taxon>Bacillota</taxon>
        <taxon>Bacilli</taxon>
        <taxon>Bacillales</taxon>
        <taxon>Bacillaceae</taxon>
        <taxon>Falsibacillus</taxon>
    </lineage>
</organism>
<gene>
    <name evidence="2" type="ORF">D9X91_21605</name>
</gene>
<evidence type="ECO:0000259" key="1">
    <source>
        <dbReference type="Pfam" id="PF12146"/>
    </source>
</evidence>
<dbReference type="Pfam" id="PF12146">
    <property type="entry name" value="Hydrolase_4"/>
    <property type="match status" value="1"/>
</dbReference>
<dbReference type="PANTHER" id="PTHR43358">
    <property type="entry name" value="ALPHA/BETA-HYDROLASE"/>
    <property type="match status" value="1"/>
</dbReference>
<dbReference type="Proteomes" id="UP000276770">
    <property type="component" value="Unassembled WGS sequence"/>
</dbReference>
<evidence type="ECO:0000313" key="2">
    <source>
        <dbReference type="EMBL" id="RLQ90650.1"/>
    </source>
</evidence>